<dbReference type="GO" id="GO:0007189">
    <property type="term" value="P:adenylate cyclase-activating G protein-coupled receptor signaling pathway"/>
    <property type="evidence" value="ECO:0007669"/>
    <property type="project" value="TreeGrafter"/>
</dbReference>
<dbReference type="Proteomes" id="UP000094112">
    <property type="component" value="Unassembled WGS sequence"/>
</dbReference>
<feature type="domain" description="Glucose receptor Git3-like N-terminal" evidence="7">
    <location>
        <begin position="23"/>
        <end position="258"/>
    </location>
</feature>
<feature type="transmembrane region" description="Helical" evidence="6">
    <location>
        <begin position="311"/>
        <end position="330"/>
    </location>
</feature>
<feature type="transmembrane region" description="Helical" evidence="6">
    <location>
        <begin position="342"/>
        <end position="365"/>
    </location>
</feature>
<evidence type="ECO:0000259" key="7">
    <source>
        <dbReference type="Pfam" id="PF11710"/>
    </source>
</evidence>
<feature type="region of interest" description="Disordered" evidence="5">
    <location>
        <begin position="482"/>
        <end position="518"/>
    </location>
</feature>
<keyword evidence="4 6" id="KW-0472">Membrane</keyword>
<evidence type="ECO:0000259" key="8">
    <source>
        <dbReference type="Pfam" id="PF11970"/>
    </source>
</evidence>
<dbReference type="GO" id="GO:0005886">
    <property type="term" value="C:plasma membrane"/>
    <property type="evidence" value="ECO:0007669"/>
    <property type="project" value="TreeGrafter"/>
</dbReference>
<feature type="domain" description="G protein-coupled receptor GPR1/2/3 C-terminal" evidence="8">
    <location>
        <begin position="299"/>
        <end position="371"/>
    </location>
</feature>
<feature type="compositionally biased region" description="Acidic residues" evidence="5">
    <location>
        <begin position="505"/>
        <end position="516"/>
    </location>
</feature>
<dbReference type="Pfam" id="PF11970">
    <property type="entry name" value="GPR_Gpa2_C"/>
    <property type="match status" value="1"/>
</dbReference>
<sequence length="526" mass="60895">MSDVYNQSVNDLTFYTYRQVRAFHILEISASVLSVVTGLIAILLWIRMDPSRRVIFRLQLLLTLIISDFFKALFILCFSCIRLGSFHQIVKMALDTHRFCDGWGYLREVATIYADLTILALTFHNSIMILRPQFSKIHPKTPFNFKKLMKRCWLYFLWKIEFKQIFHKNEDDIVYVNEGGVYPIRWFIVLFAVIIAFTFPALIFVHDGHYQYNFSCSAPQIPVWKGLLSSWIIRYINLVTIAIVYSTIIIYLIIYFKKIEKTKRTLYNDSNNDNNNNVSNVTNTLQKELMTLTSENNSKRRQAIMRELKTFAIYPIGYWVIWLTPTISQIHNYVDNDDPEPFVLLVFVAFMVPLSCTVDCIIFFVREKPWNCTTSAITKRANLNNMMDQDQFKPSYYTSVENTSPPHGHPHPAASLQHRHTRASIPNQLGFIQAPEIVDFNDNLDPQDKFRENSMASSNLSSNFKTLVGSKRPSVVAPNLSSVQDMDGDYSVHDSSTTNAASSHDDDEEVEEEENSVDMIDFLRGY</sequence>
<gene>
    <name evidence="9" type="ORF">WICANDRAFT_82242</name>
</gene>
<feature type="transmembrane region" description="Helical" evidence="6">
    <location>
        <begin position="22"/>
        <end position="46"/>
    </location>
</feature>
<dbReference type="InterPro" id="IPR023041">
    <property type="entry name" value="Glucose_rcpt_Git3-like_N"/>
</dbReference>
<dbReference type="Gene3D" id="1.20.1070.10">
    <property type="entry name" value="Rhodopsin 7-helix transmembrane proteins"/>
    <property type="match status" value="1"/>
</dbReference>
<dbReference type="PANTHER" id="PTHR23112:SF37">
    <property type="entry name" value="G PROTEIN-COUPLED RECEPTOR GPR1"/>
    <property type="match status" value="1"/>
</dbReference>
<keyword evidence="3 6" id="KW-1133">Transmembrane helix</keyword>
<evidence type="ECO:0000256" key="6">
    <source>
        <dbReference type="SAM" id="Phobius"/>
    </source>
</evidence>
<proteinExistence type="predicted"/>
<protein>
    <recommendedName>
        <fullName evidence="11">G-protein coupled receptors family 1 profile domain-containing protein</fullName>
    </recommendedName>
</protein>
<dbReference type="GO" id="GO:0004930">
    <property type="term" value="F:G protein-coupled receptor activity"/>
    <property type="evidence" value="ECO:0007669"/>
    <property type="project" value="TreeGrafter"/>
</dbReference>
<dbReference type="InterPro" id="IPR022596">
    <property type="entry name" value="GPR1/2/3_C"/>
</dbReference>
<dbReference type="RefSeq" id="XP_019041341.1">
    <property type="nucleotide sequence ID" value="XM_019185358.1"/>
</dbReference>
<evidence type="ECO:0000313" key="9">
    <source>
        <dbReference type="EMBL" id="ODQ62134.1"/>
    </source>
</evidence>
<dbReference type="EMBL" id="KV454208">
    <property type="protein sequence ID" value="ODQ62134.1"/>
    <property type="molecule type" value="Genomic_DNA"/>
</dbReference>
<dbReference type="GeneID" id="30202604"/>
<dbReference type="Pfam" id="PF11710">
    <property type="entry name" value="Git3"/>
    <property type="match status" value="1"/>
</dbReference>
<feature type="transmembrane region" description="Helical" evidence="6">
    <location>
        <begin position="232"/>
        <end position="256"/>
    </location>
</feature>
<evidence type="ECO:0008006" key="11">
    <source>
        <dbReference type="Google" id="ProtNLM"/>
    </source>
</evidence>
<evidence type="ECO:0000313" key="10">
    <source>
        <dbReference type="Proteomes" id="UP000094112"/>
    </source>
</evidence>
<dbReference type="PANTHER" id="PTHR23112">
    <property type="entry name" value="G PROTEIN-COUPLED RECEPTOR 157-RELATED"/>
    <property type="match status" value="1"/>
</dbReference>
<evidence type="ECO:0000256" key="3">
    <source>
        <dbReference type="ARBA" id="ARBA00022989"/>
    </source>
</evidence>
<keyword evidence="10" id="KW-1185">Reference proteome</keyword>
<keyword evidence="2 6" id="KW-0812">Transmembrane</keyword>
<accession>A0A1E3PA85</accession>
<reference evidence="9 10" key="1">
    <citation type="journal article" date="2016" name="Proc. Natl. Acad. Sci. U.S.A.">
        <title>Comparative genomics of biotechnologically important yeasts.</title>
        <authorList>
            <person name="Riley R."/>
            <person name="Haridas S."/>
            <person name="Wolfe K.H."/>
            <person name="Lopes M.R."/>
            <person name="Hittinger C.T."/>
            <person name="Goeker M."/>
            <person name="Salamov A.A."/>
            <person name="Wisecaver J.H."/>
            <person name="Long T.M."/>
            <person name="Calvey C.H."/>
            <person name="Aerts A.L."/>
            <person name="Barry K.W."/>
            <person name="Choi C."/>
            <person name="Clum A."/>
            <person name="Coughlan A.Y."/>
            <person name="Deshpande S."/>
            <person name="Douglass A.P."/>
            <person name="Hanson S.J."/>
            <person name="Klenk H.-P."/>
            <person name="LaButti K.M."/>
            <person name="Lapidus A."/>
            <person name="Lindquist E.A."/>
            <person name="Lipzen A.M."/>
            <person name="Meier-Kolthoff J.P."/>
            <person name="Ohm R.A."/>
            <person name="Otillar R.P."/>
            <person name="Pangilinan J.L."/>
            <person name="Peng Y."/>
            <person name="Rokas A."/>
            <person name="Rosa C.A."/>
            <person name="Scheuner C."/>
            <person name="Sibirny A.A."/>
            <person name="Slot J.C."/>
            <person name="Stielow J.B."/>
            <person name="Sun H."/>
            <person name="Kurtzman C.P."/>
            <person name="Blackwell M."/>
            <person name="Grigoriev I.V."/>
            <person name="Jeffries T.W."/>
        </authorList>
    </citation>
    <scope>NUCLEOTIDE SEQUENCE [LARGE SCALE GENOMIC DNA]</scope>
    <source>
        <strain evidence="10">ATCC 58044 / CBS 1984 / NCYC 433 / NRRL Y-366-8</strain>
    </source>
</reference>
<name>A0A1E3PA85_WICAA</name>
<feature type="region of interest" description="Disordered" evidence="5">
    <location>
        <begin position="396"/>
        <end position="419"/>
    </location>
</feature>
<dbReference type="OrthoDB" id="5368598at2759"/>
<evidence type="ECO:0000256" key="2">
    <source>
        <dbReference type="ARBA" id="ARBA00022692"/>
    </source>
</evidence>
<evidence type="ECO:0000256" key="1">
    <source>
        <dbReference type="ARBA" id="ARBA00004141"/>
    </source>
</evidence>
<evidence type="ECO:0000256" key="4">
    <source>
        <dbReference type="ARBA" id="ARBA00023136"/>
    </source>
</evidence>
<feature type="transmembrane region" description="Helical" evidence="6">
    <location>
        <begin position="186"/>
        <end position="205"/>
    </location>
</feature>
<dbReference type="STRING" id="683960.A0A1E3PA85"/>
<evidence type="ECO:0000256" key="5">
    <source>
        <dbReference type="SAM" id="MobiDB-lite"/>
    </source>
</evidence>
<feature type="compositionally biased region" description="Polar residues" evidence="5">
    <location>
        <begin position="493"/>
        <end position="502"/>
    </location>
</feature>
<organism evidence="9 10">
    <name type="scientific">Wickerhamomyces anomalus (strain ATCC 58044 / CBS 1984 / NCYC 433 / NRRL Y-366-8)</name>
    <name type="common">Yeast</name>
    <name type="synonym">Hansenula anomala</name>
    <dbReference type="NCBI Taxonomy" id="683960"/>
    <lineage>
        <taxon>Eukaryota</taxon>
        <taxon>Fungi</taxon>
        <taxon>Dikarya</taxon>
        <taxon>Ascomycota</taxon>
        <taxon>Saccharomycotina</taxon>
        <taxon>Saccharomycetes</taxon>
        <taxon>Phaffomycetales</taxon>
        <taxon>Wickerhamomycetaceae</taxon>
        <taxon>Wickerhamomyces</taxon>
    </lineage>
</organism>
<comment type="subcellular location">
    <subcellularLocation>
        <location evidence="1">Membrane</location>
        <topology evidence="1">Multi-pass membrane protein</topology>
    </subcellularLocation>
</comment>
<dbReference type="AlphaFoldDB" id="A0A1E3PA85"/>
<feature type="transmembrane region" description="Helical" evidence="6">
    <location>
        <begin position="58"/>
        <end position="84"/>
    </location>
</feature>